<proteinExistence type="predicted"/>
<evidence type="ECO:0000313" key="1">
    <source>
        <dbReference type="EMBL" id="PWJ52843.1"/>
    </source>
</evidence>
<reference evidence="1 2" key="1">
    <citation type="submission" date="2018-03" db="EMBL/GenBank/DDBJ databases">
        <title>Genomic Encyclopedia of Archaeal and Bacterial Type Strains, Phase II (KMG-II): from individual species to whole genera.</title>
        <authorList>
            <person name="Goeker M."/>
        </authorList>
    </citation>
    <scope>NUCLEOTIDE SEQUENCE [LARGE SCALE GENOMIC DNA]</scope>
    <source>
        <strain evidence="1 2">DSM 44889</strain>
    </source>
</reference>
<protein>
    <submittedName>
        <fullName evidence="1">Uncharacterized protein</fullName>
    </submittedName>
</protein>
<sequence length="48" mass="5058">MDPAAHPAAALAALYHQRWQAETGIADLKTTVRGGPEVVLRSKTPTGC</sequence>
<dbReference type="EMBL" id="QGDQ01000017">
    <property type="protein sequence ID" value="PWJ52843.1"/>
    <property type="molecule type" value="Genomic_DNA"/>
</dbReference>
<dbReference type="RefSeq" id="WP_170131515.1">
    <property type="nucleotide sequence ID" value="NZ_QGDQ01000017.1"/>
</dbReference>
<accession>A0A316A5J9</accession>
<comment type="caution">
    <text evidence="1">The sequence shown here is derived from an EMBL/GenBank/DDBJ whole genome shotgun (WGS) entry which is preliminary data.</text>
</comment>
<dbReference type="Proteomes" id="UP000245469">
    <property type="component" value="Unassembled WGS sequence"/>
</dbReference>
<organism evidence="1 2">
    <name type="scientific">Quadrisphaera granulorum</name>
    <dbReference type="NCBI Taxonomy" id="317664"/>
    <lineage>
        <taxon>Bacteria</taxon>
        <taxon>Bacillati</taxon>
        <taxon>Actinomycetota</taxon>
        <taxon>Actinomycetes</taxon>
        <taxon>Kineosporiales</taxon>
        <taxon>Kineosporiaceae</taxon>
        <taxon>Quadrisphaera</taxon>
    </lineage>
</organism>
<name>A0A316A5J9_9ACTN</name>
<keyword evidence="2" id="KW-1185">Reference proteome</keyword>
<evidence type="ECO:0000313" key="2">
    <source>
        <dbReference type="Proteomes" id="UP000245469"/>
    </source>
</evidence>
<gene>
    <name evidence="1" type="ORF">BXY45_11795</name>
</gene>
<dbReference type="AlphaFoldDB" id="A0A316A5J9"/>